<dbReference type="AlphaFoldDB" id="A0AAX6MUK7"/>
<keyword evidence="2" id="KW-1133">Transmembrane helix</keyword>
<evidence type="ECO:0000313" key="4">
    <source>
        <dbReference type="Proteomes" id="UP001369815"/>
    </source>
</evidence>
<dbReference type="GO" id="GO:0005770">
    <property type="term" value="C:late endosome"/>
    <property type="evidence" value="ECO:0007669"/>
    <property type="project" value="TreeGrafter"/>
</dbReference>
<sequence length="754" mass="86157">MAHVITPLNWGTDLKAVAADLGTRLLDQEQAVVFNTGFDKNKVEDIILDILNDRVIGLAEAREKTLQKYLSEAQNELRQAKDEVEKGKKELLVVEARYVDSIETVKSDLNTQLTNVEQENQKFDQIIKDLESKIRDMENKHRQALKIRDDNFSALEAKHKQLESEKSAADKRLREAADKIREQAKDLDDEKEYGLRANARSDRKNDELKKANTSIQNLTKKNLDLEKQIFEVSAKEKQIRREWEESKRTIAKLDKKLSEFTRLRSGSVSVKSSKSNSDISSVKGLGNLGEELEATEDKELILELEQELTELKGEYEYIKLEVEHLKKERDDLEEQLKKANDRIDELNEEIGRLTPFESQVSDLEDELHKANDELKRLQQRTSGSQSSASTYVTALEFDAANAKFEEEKAELAGKIAKLERDLEQALEDLKANPTGNEINELRRLLAKAEEDLKAEQDARADLEKTIGDRELELRDQEAKCEQDARLAAEEHQARIDALQAEFESKQNNTNQSRDDLAEYWEELGKKLSARSQELQGLFQKDLALNHTTRDQYKERLKSMNEEISRNPHAPETVVTKRRAMGLEREIERMNGVIRTLSVQASWFQVALPEFDEGARRAQAAQTEAAVATSEAIAAATAARAQAEAEIAAHNRAAAEARRAVWRDGWDGVTGLFWRERWNVIALGNLAVMLALVVTVATLGREVGLWRSANMPVQRGFYVNTLDRPSLCFRQPSWELFWEFFVMLISGSWLWRRNV</sequence>
<keyword evidence="1" id="KW-0175">Coiled coil</keyword>
<dbReference type="GO" id="GO:0005776">
    <property type="term" value="C:autophagosome"/>
    <property type="evidence" value="ECO:0007669"/>
    <property type="project" value="TreeGrafter"/>
</dbReference>
<organism evidence="3 4">
    <name type="scientific">Daldinia eschscholtzii</name>
    <dbReference type="NCBI Taxonomy" id="292717"/>
    <lineage>
        <taxon>Eukaryota</taxon>
        <taxon>Fungi</taxon>
        <taxon>Dikarya</taxon>
        <taxon>Ascomycota</taxon>
        <taxon>Pezizomycotina</taxon>
        <taxon>Sordariomycetes</taxon>
        <taxon>Xylariomycetidae</taxon>
        <taxon>Xylariales</taxon>
        <taxon>Hypoxylaceae</taxon>
        <taxon>Daldinia</taxon>
    </lineage>
</organism>
<dbReference type="GO" id="GO:0072383">
    <property type="term" value="P:plus-end-directed vesicle transport along microtubule"/>
    <property type="evidence" value="ECO:0007669"/>
    <property type="project" value="TreeGrafter"/>
</dbReference>
<dbReference type="PANTHER" id="PTHR46753">
    <property type="entry name" value="FYVE AND COILED-COIL DOMAIN-CONTAINING PROTEIN 1"/>
    <property type="match status" value="1"/>
</dbReference>
<dbReference type="Gene3D" id="1.10.287.1490">
    <property type="match status" value="1"/>
</dbReference>
<protein>
    <submittedName>
        <fullName evidence="3">Uncharacterized protein</fullName>
    </submittedName>
</protein>
<gene>
    <name evidence="3" type="ORF">Daesc_001627</name>
</gene>
<dbReference type="GO" id="GO:1901098">
    <property type="term" value="P:positive regulation of autophagosome maturation"/>
    <property type="evidence" value="ECO:0007669"/>
    <property type="project" value="TreeGrafter"/>
</dbReference>
<evidence type="ECO:0000256" key="1">
    <source>
        <dbReference type="SAM" id="Coils"/>
    </source>
</evidence>
<keyword evidence="2" id="KW-0472">Membrane</keyword>
<feature type="coiled-coil region" evidence="1">
    <location>
        <begin position="294"/>
        <end position="515"/>
    </location>
</feature>
<feature type="coiled-coil region" evidence="1">
    <location>
        <begin position="632"/>
        <end position="659"/>
    </location>
</feature>
<keyword evidence="4" id="KW-1185">Reference proteome</keyword>
<feature type="coiled-coil region" evidence="1">
    <location>
        <begin position="63"/>
        <end position="235"/>
    </location>
</feature>
<evidence type="ECO:0000256" key="2">
    <source>
        <dbReference type="SAM" id="Phobius"/>
    </source>
</evidence>
<comment type="caution">
    <text evidence="3">The sequence shown here is derived from an EMBL/GenBank/DDBJ whole genome shotgun (WGS) entry which is preliminary data.</text>
</comment>
<dbReference type="Proteomes" id="UP001369815">
    <property type="component" value="Unassembled WGS sequence"/>
</dbReference>
<accession>A0AAX6MUK7</accession>
<dbReference type="EMBL" id="JBANMG010000002">
    <property type="protein sequence ID" value="KAK6956350.1"/>
    <property type="molecule type" value="Genomic_DNA"/>
</dbReference>
<proteinExistence type="predicted"/>
<feature type="transmembrane region" description="Helical" evidence="2">
    <location>
        <begin position="677"/>
        <end position="698"/>
    </location>
</feature>
<keyword evidence="2" id="KW-0812">Transmembrane</keyword>
<evidence type="ECO:0000313" key="3">
    <source>
        <dbReference type="EMBL" id="KAK6956350.1"/>
    </source>
</evidence>
<name>A0AAX6MUK7_9PEZI</name>
<reference evidence="3 4" key="1">
    <citation type="journal article" date="2024" name="Front Chem Biol">
        <title>Unveiling the potential of Daldinia eschscholtzii MFLUCC 19-0629 through bioactivity and bioinformatics studies for enhanced sustainable agriculture production.</title>
        <authorList>
            <person name="Brooks S."/>
            <person name="Weaver J.A."/>
            <person name="Klomchit A."/>
            <person name="Alharthi S.A."/>
            <person name="Onlamun T."/>
            <person name="Nurani R."/>
            <person name="Vong T.K."/>
            <person name="Alberti F."/>
            <person name="Greco C."/>
        </authorList>
    </citation>
    <scope>NUCLEOTIDE SEQUENCE [LARGE SCALE GENOMIC DNA]</scope>
    <source>
        <strain evidence="3">MFLUCC 19-0629</strain>
    </source>
</reference>
<dbReference type="PANTHER" id="PTHR46753:SF2">
    <property type="entry name" value="FYVE AND COILED-COIL DOMAIN-CONTAINING PROTEIN 1"/>
    <property type="match status" value="1"/>
</dbReference>